<feature type="transmembrane region" description="Helical" evidence="1">
    <location>
        <begin position="112"/>
        <end position="131"/>
    </location>
</feature>
<feature type="transmembrane region" description="Helical" evidence="1">
    <location>
        <begin position="137"/>
        <end position="157"/>
    </location>
</feature>
<dbReference type="FunFam" id="3.30.70.270:FF:000001">
    <property type="entry name" value="Diguanylate cyclase domain protein"/>
    <property type="match status" value="1"/>
</dbReference>
<gene>
    <name evidence="3" type="ORF">FBZ96_102635</name>
</gene>
<dbReference type="CDD" id="cd01949">
    <property type="entry name" value="GGDEF"/>
    <property type="match status" value="1"/>
</dbReference>
<proteinExistence type="predicted"/>
<dbReference type="Gene3D" id="3.30.70.270">
    <property type="match status" value="1"/>
</dbReference>
<name>A0A560E4H0_9BRAD</name>
<dbReference type="GO" id="GO:0003824">
    <property type="term" value="F:catalytic activity"/>
    <property type="evidence" value="ECO:0007669"/>
    <property type="project" value="UniProtKB-ARBA"/>
</dbReference>
<organism evidence="3 4">
    <name type="scientific">Bradyrhizobium stylosanthis</name>
    <dbReference type="NCBI Taxonomy" id="1803665"/>
    <lineage>
        <taxon>Bacteria</taxon>
        <taxon>Pseudomonadati</taxon>
        <taxon>Pseudomonadota</taxon>
        <taxon>Alphaproteobacteria</taxon>
        <taxon>Hyphomicrobiales</taxon>
        <taxon>Nitrobacteraceae</taxon>
        <taxon>Bradyrhizobium</taxon>
    </lineage>
</organism>
<evidence type="ECO:0000313" key="4">
    <source>
        <dbReference type="Proteomes" id="UP000319949"/>
    </source>
</evidence>
<feature type="transmembrane region" description="Helical" evidence="1">
    <location>
        <begin position="169"/>
        <end position="187"/>
    </location>
</feature>
<accession>A0A560E4H0</accession>
<evidence type="ECO:0000256" key="1">
    <source>
        <dbReference type="SAM" id="Phobius"/>
    </source>
</evidence>
<evidence type="ECO:0000259" key="2">
    <source>
        <dbReference type="PROSITE" id="PS50887"/>
    </source>
</evidence>
<feature type="domain" description="GGDEF" evidence="2">
    <location>
        <begin position="266"/>
        <end position="397"/>
    </location>
</feature>
<reference evidence="3 4" key="1">
    <citation type="submission" date="2019-06" db="EMBL/GenBank/DDBJ databases">
        <title>Genomic Encyclopedia of Type Strains, Phase IV (KMG-V): Genome sequencing to study the core and pangenomes of soil and plant-associated prokaryotes.</title>
        <authorList>
            <person name="Whitman W."/>
        </authorList>
    </citation>
    <scope>NUCLEOTIDE SEQUENCE [LARGE SCALE GENOMIC DNA]</scope>
    <source>
        <strain evidence="3 4">BR 510</strain>
    </source>
</reference>
<dbReference type="InterPro" id="IPR029787">
    <property type="entry name" value="Nucleotide_cyclase"/>
</dbReference>
<dbReference type="SMART" id="SM00267">
    <property type="entry name" value="GGDEF"/>
    <property type="match status" value="1"/>
</dbReference>
<dbReference type="InterPro" id="IPR043128">
    <property type="entry name" value="Rev_trsase/Diguanyl_cyclase"/>
</dbReference>
<dbReference type="AlphaFoldDB" id="A0A560E4H0"/>
<dbReference type="NCBIfam" id="TIGR00254">
    <property type="entry name" value="GGDEF"/>
    <property type="match status" value="1"/>
</dbReference>
<dbReference type="PROSITE" id="PS50887">
    <property type="entry name" value="GGDEF"/>
    <property type="match status" value="1"/>
</dbReference>
<feature type="transmembrane region" description="Helical" evidence="1">
    <location>
        <begin position="81"/>
        <end position="100"/>
    </location>
</feature>
<keyword evidence="4" id="KW-1185">Reference proteome</keyword>
<sequence>MATMVPQRSTASTSAERTGQPWAPLQACVDWLLAGPRPQPDDIHNELLQQRTNKTRTLVVAVAASLLIASLSAALTGAPWAYAWVLAEIVLGSTRICLMMKALARAKRDRRAPVNVAPIWAGLASVVLISAGCYQCVASGVMPLILMAGIGLANLVGGIASRNAGTPRYGILLICILTLPFAAATILSPVPFLFIIGLQTPVYTAGMIFLLLENHKILLDLHHSERNNRLMAHHDLLTGLPNRALNQKLFAEMLDGPWPDAASGPSKLTVFCVDLDGFKGVNDRFGHATGDAVLVTVAKRLCASVRDADVVCRIGGDEFVILLPDITDGEAAAVARRIIARVAEPFEFEPAAQVGASIGLASAPRDGVTADELLSAADRAMYEAKRRGKGAFVIHRGAADAATLVPDAAAFLPAPRATALAG</sequence>
<dbReference type="Pfam" id="PF00990">
    <property type="entry name" value="GGDEF"/>
    <property type="match status" value="1"/>
</dbReference>
<dbReference type="EMBL" id="VITK01000002">
    <property type="protein sequence ID" value="TWB04160.1"/>
    <property type="molecule type" value="Genomic_DNA"/>
</dbReference>
<dbReference type="PANTHER" id="PTHR46663">
    <property type="entry name" value="DIGUANYLATE CYCLASE DGCT-RELATED"/>
    <property type="match status" value="1"/>
</dbReference>
<protein>
    <submittedName>
        <fullName evidence="3">Diguanylate cyclase</fullName>
    </submittedName>
</protein>
<dbReference type="PANTHER" id="PTHR46663:SF4">
    <property type="entry name" value="DIGUANYLATE CYCLASE DGCT-RELATED"/>
    <property type="match status" value="1"/>
</dbReference>
<dbReference type="OrthoDB" id="9812260at2"/>
<feature type="transmembrane region" description="Helical" evidence="1">
    <location>
        <begin position="193"/>
        <end position="212"/>
    </location>
</feature>
<dbReference type="STRING" id="1803665.GCA_001641335_01896"/>
<feature type="transmembrane region" description="Helical" evidence="1">
    <location>
        <begin position="57"/>
        <end position="75"/>
    </location>
</feature>
<keyword evidence="1" id="KW-1133">Transmembrane helix</keyword>
<dbReference type="InterPro" id="IPR000160">
    <property type="entry name" value="GGDEF_dom"/>
</dbReference>
<comment type="caution">
    <text evidence="3">The sequence shown here is derived from an EMBL/GenBank/DDBJ whole genome shotgun (WGS) entry which is preliminary data.</text>
</comment>
<keyword evidence="1" id="KW-0472">Membrane</keyword>
<evidence type="ECO:0000313" key="3">
    <source>
        <dbReference type="EMBL" id="TWB04160.1"/>
    </source>
</evidence>
<keyword evidence="1" id="KW-0812">Transmembrane</keyword>
<dbReference type="InterPro" id="IPR052163">
    <property type="entry name" value="DGC-Regulatory_Protein"/>
</dbReference>
<dbReference type="SUPFAM" id="SSF55073">
    <property type="entry name" value="Nucleotide cyclase"/>
    <property type="match status" value="1"/>
</dbReference>
<dbReference type="Proteomes" id="UP000319949">
    <property type="component" value="Unassembled WGS sequence"/>
</dbReference>